<sequence length="115" mass="12910">MNQPHLSRPGPGLNTLRDVTAEGTRKWRGPIIIVIMIVIRLLKHSARLWAVPSDAASLFYSTLRRAINFKVETTLEQISGYLAISLVLKPRHQMSHPGPLVILCSALIVRKARHE</sequence>
<evidence type="ECO:0000313" key="1">
    <source>
        <dbReference type="EMBL" id="KAK3782117.1"/>
    </source>
</evidence>
<name>A0AAE1DTH8_9GAST</name>
<gene>
    <name evidence="1" type="ORF">RRG08_052381</name>
</gene>
<dbReference type="Proteomes" id="UP001283361">
    <property type="component" value="Unassembled WGS sequence"/>
</dbReference>
<reference evidence="1" key="1">
    <citation type="journal article" date="2023" name="G3 (Bethesda)">
        <title>A reference genome for the long-term kleptoplast-retaining sea slug Elysia crispata morphotype clarki.</title>
        <authorList>
            <person name="Eastman K.E."/>
            <person name="Pendleton A.L."/>
            <person name="Shaikh M.A."/>
            <person name="Suttiyut T."/>
            <person name="Ogas R."/>
            <person name="Tomko P."/>
            <person name="Gavelis G."/>
            <person name="Widhalm J.R."/>
            <person name="Wisecaver J.H."/>
        </authorList>
    </citation>
    <scope>NUCLEOTIDE SEQUENCE</scope>
    <source>
        <strain evidence="1">ECLA1</strain>
    </source>
</reference>
<protein>
    <submittedName>
        <fullName evidence="1">Uncharacterized protein</fullName>
    </submittedName>
</protein>
<organism evidence="1 2">
    <name type="scientific">Elysia crispata</name>
    <name type="common">lettuce slug</name>
    <dbReference type="NCBI Taxonomy" id="231223"/>
    <lineage>
        <taxon>Eukaryota</taxon>
        <taxon>Metazoa</taxon>
        <taxon>Spiralia</taxon>
        <taxon>Lophotrochozoa</taxon>
        <taxon>Mollusca</taxon>
        <taxon>Gastropoda</taxon>
        <taxon>Heterobranchia</taxon>
        <taxon>Euthyneura</taxon>
        <taxon>Panpulmonata</taxon>
        <taxon>Sacoglossa</taxon>
        <taxon>Placobranchoidea</taxon>
        <taxon>Plakobranchidae</taxon>
        <taxon>Elysia</taxon>
    </lineage>
</organism>
<proteinExistence type="predicted"/>
<dbReference type="AlphaFoldDB" id="A0AAE1DTH8"/>
<evidence type="ECO:0000313" key="2">
    <source>
        <dbReference type="Proteomes" id="UP001283361"/>
    </source>
</evidence>
<dbReference type="EMBL" id="JAWDGP010002538">
    <property type="protein sequence ID" value="KAK3782117.1"/>
    <property type="molecule type" value="Genomic_DNA"/>
</dbReference>
<keyword evidence="2" id="KW-1185">Reference proteome</keyword>
<accession>A0AAE1DTH8</accession>
<comment type="caution">
    <text evidence="1">The sequence shown here is derived from an EMBL/GenBank/DDBJ whole genome shotgun (WGS) entry which is preliminary data.</text>
</comment>